<evidence type="ECO:0000313" key="1">
    <source>
        <dbReference type="EMBL" id="RAK02892.1"/>
    </source>
</evidence>
<dbReference type="AlphaFoldDB" id="A0A327XB87"/>
<dbReference type="EMBL" id="QLMC01000001">
    <property type="protein sequence ID" value="RAK02892.1"/>
    <property type="molecule type" value="Genomic_DNA"/>
</dbReference>
<organism evidence="1 2">
    <name type="scientific">Larkinella arboricola</name>
    <dbReference type="NCBI Taxonomy" id="643671"/>
    <lineage>
        <taxon>Bacteria</taxon>
        <taxon>Pseudomonadati</taxon>
        <taxon>Bacteroidota</taxon>
        <taxon>Cytophagia</taxon>
        <taxon>Cytophagales</taxon>
        <taxon>Spirosomataceae</taxon>
        <taxon>Larkinella</taxon>
    </lineage>
</organism>
<gene>
    <name evidence="1" type="ORF">LX87_01013</name>
</gene>
<comment type="caution">
    <text evidence="1">The sequence shown here is derived from an EMBL/GenBank/DDBJ whole genome shotgun (WGS) entry which is preliminary data.</text>
</comment>
<sequence>MVILLRFYLLRFDHLKVLRGFALPDLQQVQTRANTHLLVAGRLEIGEIGY</sequence>
<protein>
    <submittedName>
        <fullName evidence="1">Uncharacterized protein</fullName>
    </submittedName>
</protein>
<reference evidence="1 2" key="1">
    <citation type="submission" date="2018-06" db="EMBL/GenBank/DDBJ databases">
        <title>Genomic Encyclopedia of Archaeal and Bacterial Type Strains, Phase II (KMG-II): from individual species to whole genera.</title>
        <authorList>
            <person name="Goeker M."/>
        </authorList>
    </citation>
    <scope>NUCLEOTIDE SEQUENCE [LARGE SCALE GENOMIC DNA]</scope>
    <source>
        <strain evidence="1 2">DSM 21851</strain>
    </source>
</reference>
<evidence type="ECO:0000313" key="2">
    <source>
        <dbReference type="Proteomes" id="UP000248790"/>
    </source>
</evidence>
<keyword evidence="2" id="KW-1185">Reference proteome</keyword>
<dbReference type="Proteomes" id="UP000248790">
    <property type="component" value="Unassembled WGS sequence"/>
</dbReference>
<accession>A0A327XB87</accession>
<name>A0A327XB87_LARAB</name>
<proteinExistence type="predicted"/>